<dbReference type="GO" id="GO:0006511">
    <property type="term" value="P:ubiquitin-dependent protein catabolic process"/>
    <property type="evidence" value="ECO:0007669"/>
    <property type="project" value="TreeGrafter"/>
</dbReference>
<dbReference type="InterPro" id="IPR040798">
    <property type="entry name" value="Rpn9_C"/>
</dbReference>
<feature type="domain" description="Rpn9 C-terminal helix" evidence="1">
    <location>
        <begin position="28"/>
        <end position="59"/>
    </location>
</feature>
<evidence type="ECO:0000313" key="3">
    <source>
        <dbReference type="Proteomes" id="UP001321473"/>
    </source>
</evidence>
<accession>A0AAQ4ESZ3</accession>
<dbReference type="PANTHER" id="PTHR10539">
    <property type="entry name" value="26S PROTEASOME NON-ATPASE REGULATORY SUBUNIT 13"/>
    <property type="match status" value="1"/>
</dbReference>
<proteinExistence type="predicted"/>
<dbReference type="InterPro" id="IPR035298">
    <property type="entry name" value="PSMD13"/>
</dbReference>
<name>A0AAQ4ESZ3_AMBAM</name>
<dbReference type="GO" id="GO:0005829">
    <property type="term" value="C:cytosol"/>
    <property type="evidence" value="ECO:0007669"/>
    <property type="project" value="TreeGrafter"/>
</dbReference>
<keyword evidence="3" id="KW-1185">Reference proteome</keyword>
<dbReference type="GO" id="GO:0005198">
    <property type="term" value="F:structural molecule activity"/>
    <property type="evidence" value="ECO:0007669"/>
    <property type="project" value="TreeGrafter"/>
</dbReference>
<comment type="caution">
    <text evidence="2">The sequence shown here is derived from an EMBL/GenBank/DDBJ whole genome shotgun (WGS) entry which is preliminary data.</text>
</comment>
<sequence length="66" mass="7455">MKALSLGLVRGTIDQVDRQVDIQWVQPRVLSRDQIAAMKKRLDAWNADVAAMEKLLEAKAHEIISL</sequence>
<evidence type="ECO:0000313" key="2">
    <source>
        <dbReference type="EMBL" id="KAK8777876.1"/>
    </source>
</evidence>
<dbReference type="PANTHER" id="PTHR10539:SF0">
    <property type="entry name" value="26S PROTEASOME NON-ATPASE REGULATORY SUBUNIT 13"/>
    <property type="match status" value="1"/>
</dbReference>
<organism evidence="2 3">
    <name type="scientific">Amblyomma americanum</name>
    <name type="common">Lone star tick</name>
    <dbReference type="NCBI Taxonomy" id="6943"/>
    <lineage>
        <taxon>Eukaryota</taxon>
        <taxon>Metazoa</taxon>
        <taxon>Ecdysozoa</taxon>
        <taxon>Arthropoda</taxon>
        <taxon>Chelicerata</taxon>
        <taxon>Arachnida</taxon>
        <taxon>Acari</taxon>
        <taxon>Parasitiformes</taxon>
        <taxon>Ixodida</taxon>
        <taxon>Ixodoidea</taxon>
        <taxon>Ixodidae</taxon>
        <taxon>Amblyomminae</taxon>
        <taxon>Amblyomma</taxon>
    </lineage>
</organism>
<evidence type="ECO:0000259" key="1">
    <source>
        <dbReference type="Pfam" id="PF18261"/>
    </source>
</evidence>
<gene>
    <name evidence="2" type="ORF">V5799_020783</name>
</gene>
<dbReference type="GO" id="GO:0008541">
    <property type="term" value="C:proteasome regulatory particle, lid subcomplex"/>
    <property type="evidence" value="ECO:0007669"/>
    <property type="project" value="TreeGrafter"/>
</dbReference>
<dbReference type="GO" id="GO:0005634">
    <property type="term" value="C:nucleus"/>
    <property type="evidence" value="ECO:0007669"/>
    <property type="project" value="TreeGrafter"/>
</dbReference>
<dbReference type="AlphaFoldDB" id="A0AAQ4ESZ3"/>
<protein>
    <recommendedName>
        <fullName evidence="1">Rpn9 C-terminal helix domain-containing protein</fullName>
    </recommendedName>
</protein>
<reference evidence="2 3" key="1">
    <citation type="journal article" date="2023" name="Arcadia Sci">
        <title>De novo assembly of a long-read Amblyomma americanum tick genome.</title>
        <authorList>
            <person name="Chou S."/>
            <person name="Poskanzer K.E."/>
            <person name="Rollins M."/>
            <person name="Thuy-Boun P.S."/>
        </authorList>
    </citation>
    <scope>NUCLEOTIDE SEQUENCE [LARGE SCALE GENOMIC DNA]</scope>
    <source>
        <strain evidence="2">F_SG_1</strain>
        <tissue evidence="2">Salivary glands</tissue>
    </source>
</reference>
<dbReference type="Proteomes" id="UP001321473">
    <property type="component" value="Unassembled WGS sequence"/>
</dbReference>
<dbReference type="Pfam" id="PF18261">
    <property type="entry name" value="Rpn9_C"/>
    <property type="match status" value="1"/>
</dbReference>
<dbReference type="EMBL" id="JARKHS020011381">
    <property type="protein sequence ID" value="KAK8777876.1"/>
    <property type="molecule type" value="Genomic_DNA"/>
</dbReference>